<sequence length="513" mass="57063">MRDSHQSSYQYSSSRRYSNNVHYHPEGDRHHDSSQGHARPSDQLGSPGSAKRRSLLLASPPAPISQSSSGSHPLRIQPEGSSHYRTYSRHDENSDSEMSSAFGRFGLTEQEQIHHSQSHPFNSGEVDECDKYNPLVLHHTRRQSIIQPHALSSWNNGHSSPRISEDHRDGQGVHIGEPSQRKQGLRYHQGSWQMTGKSGVVILNPTTSPASTFASTLQCNVKNIRARNYFPRLIAFLKHSRFTTFAKPVGEFDGRAKVVPRGGIHESRFSGTKEVVYSGFATDIAQHPFPAARNPQDCLPISNRSPLSLTDEDLKTVRMSDSQLVKHQTKQEWRQDRGERSTPGTGIPLSHPSSSSLGQGVPHNGYRGGSHGRRGSHGAEDGYQGRERFSGRFVYQVIFRLDESHESGRGAIMVLRKLRNGLTSTVQQPSPTNSSNQSSRSSPALIPIPKISHLYPDYQKPTTVIVNGRIHPAPAPKTIPSVVINWSDGVREQFDPTGMTLQEILDRCHCPYP</sequence>
<feature type="region of interest" description="Disordered" evidence="1">
    <location>
        <begin position="1"/>
        <end position="99"/>
    </location>
</feature>
<comment type="caution">
    <text evidence="2">The sequence shown here is derived from an EMBL/GenBank/DDBJ whole genome shotgun (WGS) entry which is preliminary data.</text>
</comment>
<keyword evidence="3" id="KW-1185">Reference proteome</keyword>
<proteinExistence type="predicted"/>
<feature type="compositionally biased region" description="Polar residues" evidence="1">
    <location>
        <begin position="151"/>
        <end position="162"/>
    </location>
</feature>
<feature type="region of interest" description="Disordered" evidence="1">
    <location>
        <begin position="318"/>
        <end position="384"/>
    </location>
</feature>
<evidence type="ECO:0000256" key="1">
    <source>
        <dbReference type="SAM" id="MobiDB-lite"/>
    </source>
</evidence>
<organism evidence="2 3">
    <name type="scientific">Puccinia striiformis</name>
    <dbReference type="NCBI Taxonomy" id="27350"/>
    <lineage>
        <taxon>Eukaryota</taxon>
        <taxon>Fungi</taxon>
        <taxon>Dikarya</taxon>
        <taxon>Basidiomycota</taxon>
        <taxon>Pucciniomycotina</taxon>
        <taxon>Pucciniomycetes</taxon>
        <taxon>Pucciniales</taxon>
        <taxon>Pucciniaceae</taxon>
        <taxon>Puccinia</taxon>
    </lineage>
</organism>
<feature type="compositionally biased region" description="Low complexity" evidence="1">
    <location>
        <begin position="1"/>
        <end position="22"/>
    </location>
</feature>
<feature type="compositionally biased region" description="Basic and acidic residues" evidence="1">
    <location>
        <begin position="23"/>
        <end position="34"/>
    </location>
</feature>
<protein>
    <submittedName>
        <fullName evidence="2">Uncharacterized protein</fullName>
    </submittedName>
</protein>
<feature type="compositionally biased region" description="Basic and acidic residues" evidence="1">
    <location>
        <begin position="329"/>
        <end position="340"/>
    </location>
</feature>
<dbReference type="OrthoDB" id="2500162at2759"/>
<feature type="compositionally biased region" description="Low complexity" evidence="1">
    <location>
        <begin position="55"/>
        <end position="74"/>
    </location>
</feature>
<accession>A0A2S4VXW1</accession>
<feature type="region of interest" description="Disordered" evidence="1">
    <location>
        <begin position="151"/>
        <end position="184"/>
    </location>
</feature>
<reference evidence="3" key="3">
    <citation type="journal article" date="2018" name="Mol. Plant Microbe Interact.">
        <title>Genome sequence resources for the wheat stripe rust pathogen (Puccinia striiformis f. sp. tritici) and the barley stripe rust pathogen (Puccinia striiformis f. sp. hordei).</title>
        <authorList>
            <person name="Xia C."/>
            <person name="Wang M."/>
            <person name="Yin C."/>
            <person name="Cornejo O.E."/>
            <person name="Hulbert S.H."/>
            <person name="Chen X."/>
        </authorList>
    </citation>
    <scope>NUCLEOTIDE SEQUENCE [LARGE SCALE GENOMIC DNA]</scope>
    <source>
        <strain evidence="3">93TX-2</strain>
    </source>
</reference>
<dbReference type="AlphaFoldDB" id="A0A2S4VXW1"/>
<feature type="compositionally biased region" description="Low complexity" evidence="1">
    <location>
        <begin position="427"/>
        <end position="443"/>
    </location>
</feature>
<evidence type="ECO:0000313" key="2">
    <source>
        <dbReference type="EMBL" id="POW14374.1"/>
    </source>
</evidence>
<reference evidence="3" key="2">
    <citation type="journal article" date="2018" name="BMC Genomics">
        <title>Genomic insights into host adaptation between the wheat stripe rust pathogen (Puccinia striiformis f. sp. tritici) and the barley stripe rust pathogen (Puccinia striiformis f. sp. hordei).</title>
        <authorList>
            <person name="Xia C."/>
            <person name="Wang M."/>
            <person name="Yin C."/>
            <person name="Cornejo O.E."/>
            <person name="Hulbert S.H."/>
            <person name="Chen X."/>
        </authorList>
    </citation>
    <scope>NUCLEOTIDE SEQUENCE [LARGE SCALE GENOMIC DNA]</scope>
    <source>
        <strain evidence="3">93TX-2</strain>
    </source>
</reference>
<gene>
    <name evidence="2" type="ORF">PSHT_07435</name>
</gene>
<evidence type="ECO:0000313" key="3">
    <source>
        <dbReference type="Proteomes" id="UP000238274"/>
    </source>
</evidence>
<reference evidence="2 3" key="1">
    <citation type="submission" date="2017-12" db="EMBL/GenBank/DDBJ databases">
        <title>Gene loss provides genomic basis for host adaptation in cereal stripe rust fungi.</title>
        <authorList>
            <person name="Xia C."/>
        </authorList>
    </citation>
    <scope>NUCLEOTIDE SEQUENCE [LARGE SCALE GENOMIC DNA]</scope>
    <source>
        <strain evidence="2 3">93TX-2</strain>
    </source>
</reference>
<name>A0A2S4VXW1_9BASI</name>
<dbReference type="VEuPathDB" id="FungiDB:PSHT_07435"/>
<dbReference type="VEuPathDB" id="FungiDB:PSTT_05161"/>
<dbReference type="EMBL" id="PKSM01000091">
    <property type="protein sequence ID" value="POW14374.1"/>
    <property type="molecule type" value="Genomic_DNA"/>
</dbReference>
<dbReference type="Proteomes" id="UP000238274">
    <property type="component" value="Unassembled WGS sequence"/>
</dbReference>
<feature type="region of interest" description="Disordered" evidence="1">
    <location>
        <begin position="423"/>
        <end position="444"/>
    </location>
</feature>